<dbReference type="Proteomes" id="UP000198796">
    <property type="component" value="Unassembled WGS sequence"/>
</dbReference>
<keyword evidence="3" id="KW-1185">Reference proteome</keyword>
<gene>
    <name evidence="2" type="ORF">SAMN05421688_1304</name>
</gene>
<reference evidence="2 3" key="1">
    <citation type="submission" date="2016-10" db="EMBL/GenBank/DDBJ databases">
        <authorList>
            <person name="de Groot N.N."/>
        </authorList>
    </citation>
    <scope>NUCLEOTIDE SEQUENCE [LARGE SCALE GENOMIC DNA]</scope>
    <source>
        <strain evidence="2 3">DSM 29316</strain>
    </source>
</reference>
<evidence type="ECO:0000256" key="1">
    <source>
        <dbReference type="SAM" id="MobiDB-lite"/>
    </source>
</evidence>
<protein>
    <submittedName>
        <fullName evidence="2">Uncharacterized protein</fullName>
    </submittedName>
</protein>
<dbReference type="EMBL" id="FOJU01000002">
    <property type="protein sequence ID" value="SFA86662.1"/>
    <property type="molecule type" value="Genomic_DNA"/>
</dbReference>
<accession>A0A1I0WD67</accession>
<proteinExistence type="predicted"/>
<sequence length="127" mass="13785">MNDEPKKQPMPGSPETAQPQPEAKKRRKKPPLIDFNALDAHQQKTIHNIATAGARVANAQQKVREGQLRAMKATLAEILVDPEGTDPRFLGVLFRELLANATAANAKKIAAHPLCPSDLAERPQPAA</sequence>
<name>A0A1I0WD67_9RHOB</name>
<dbReference type="OrthoDB" id="9839915at2"/>
<evidence type="ECO:0000313" key="3">
    <source>
        <dbReference type="Proteomes" id="UP000198796"/>
    </source>
</evidence>
<dbReference type="AlphaFoldDB" id="A0A1I0WD67"/>
<feature type="region of interest" description="Disordered" evidence="1">
    <location>
        <begin position="1"/>
        <end position="31"/>
    </location>
</feature>
<dbReference type="RefSeq" id="WP_092061999.1">
    <property type="nucleotide sequence ID" value="NZ_FOJU01000002.1"/>
</dbReference>
<organism evidence="2 3">
    <name type="scientific">Poseidonocella pacifica</name>
    <dbReference type="NCBI Taxonomy" id="871651"/>
    <lineage>
        <taxon>Bacteria</taxon>
        <taxon>Pseudomonadati</taxon>
        <taxon>Pseudomonadota</taxon>
        <taxon>Alphaproteobacteria</taxon>
        <taxon>Rhodobacterales</taxon>
        <taxon>Roseobacteraceae</taxon>
        <taxon>Poseidonocella</taxon>
    </lineage>
</organism>
<evidence type="ECO:0000313" key="2">
    <source>
        <dbReference type="EMBL" id="SFA86662.1"/>
    </source>
</evidence>